<feature type="chain" id="PRO_5047227180" evidence="1">
    <location>
        <begin position="33"/>
        <end position="877"/>
    </location>
</feature>
<dbReference type="Pfam" id="PF13385">
    <property type="entry name" value="Laminin_G_3"/>
    <property type="match status" value="1"/>
</dbReference>
<dbReference type="Pfam" id="PF00353">
    <property type="entry name" value="HemolysinCabind"/>
    <property type="match status" value="1"/>
</dbReference>
<keyword evidence="1" id="KW-0732">Signal</keyword>
<dbReference type="Gene3D" id="2.60.120.200">
    <property type="match status" value="1"/>
</dbReference>
<dbReference type="Gene3D" id="2.150.10.10">
    <property type="entry name" value="Serralysin-like metalloprotease, C-terminal"/>
    <property type="match status" value="1"/>
</dbReference>
<dbReference type="SUPFAM" id="SSF49899">
    <property type="entry name" value="Concanavalin A-like lectins/glucanases"/>
    <property type="match status" value="1"/>
</dbReference>
<evidence type="ECO:0000259" key="2">
    <source>
        <dbReference type="Pfam" id="PF10102"/>
    </source>
</evidence>
<organism evidence="3 4">
    <name type="scientific">Rubritalea spongiae</name>
    <dbReference type="NCBI Taxonomy" id="430797"/>
    <lineage>
        <taxon>Bacteria</taxon>
        <taxon>Pseudomonadati</taxon>
        <taxon>Verrucomicrobiota</taxon>
        <taxon>Verrucomicrobiia</taxon>
        <taxon>Verrucomicrobiales</taxon>
        <taxon>Rubritaleaceae</taxon>
        <taxon>Rubritalea</taxon>
    </lineage>
</organism>
<reference evidence="4" key="1">
    <citation type="journal article" date="2019" name="Int. J. Syst. Evol. Microbiol.">
        <title>The Global Catalogue of Microorganisms (GCM) 10K type strain sequencing project: providing services to taxonomists for standard genome sequencing and annotation.</title>
        <authorList>
            <consortium name="The Broad Institute Genomics Platform"/>
            <consortium name="The Broad Institute Genome Sequencing Center for Infectious Disease"/>
            <person name="Wu L."/>
            <person name="Ma J."/>
        </authorList>
    </citation>
    <scope>NUCLEOTIDE SEQUENCE [LARGE SCALE GENOMIC DNA]</scope>
    <source>
        <strain evidence="4">JCM 16545</strain>
    </source>
</reference>
<sequence>MSESIHLPKTRWRASAAATSAAMFLSTLAPFAEPVLPLWWAEREVIDATQDSNNYGVANLGQAKWMATQALAELRQRVPSIASQIVITSVFPEKPENPDQAWYDAQKAPLNLGQLKALANPFYGRLPQAWTGPQALQTGVITDLENWAGVPWDRTTPVADNLKPANIGQLKSVFSLRFAQDVDNGGIGDGLPDLWEHVLLNGPEGAIFTDIEQITYESLSEIDEDEDGIGDPFERWVIDYDPNDGLHTLADVHQDNDSDGLIVIEEFGFGTDPTNSDALTLIGTPASDMLVGGIADDLLRGLEGDDLLQGGAGNDSYSWEWGHGWDLIIDSEDRRAVTNEIVFGEGISFENISVEYGSTSGMSYHDSSWGASPVGNDLRIVLNHQTNDALTGGVLIKDITQNANEWSFRLFDGSVYNYTDFLKEIIFGYSMEIVIDGYTGSETLTNFPFLVKLSNICGCYKGFLTSDGRDLRFRDSQGNLLDYEIDTWDPVGDSYIWVRIPTLTPTGTSITASWGSPAESSSLSSLNDGSVWQTNYQGVWHLKDAEDSSSGENHGTINGTDTVLGKVGSSQDFEGADSIPLDVRAFADITDSVTIELWQFGDSVQAQRDVIFQGSALGTRQLSVHLPWSNGKVFWDAFGDSGNYDRMLKAANPGQYKEQWNHWVFQREVGTMRIYLNGALWHSVSGRNRSYSPVNSFNIGSNNGNGHHYDGIIDEFRVSNTAHSADWVLASYQSAADPHSFASYQSIRKQGDGDGDSISDVWEQAVLTFYEVSNIGGITSIGDLNGNCIIDDYETVRSADVSSSGGTYGVYGEFGDMDSDLIANRTEFFAETVPNTQDDETALDDSKSEEAGDLIISVIGLGVFEINETLGGMAPVE</sequence>
<comment type="caution">
    <text evidence="3">The sequence shown here is derived from an EMBL/GenBank/DDBJ whole genome shotgun (WGS) entry which is preliminary data.</text>
</comment>
<dbReference type="Pfam" id="PF10102">
    <property type="entry name" value="DUF2341"/>
    <property type="match status" value="1"/>
</dbReference>
<evidence type="ECO:0000256" key="1">
    <source>
        <dbReference type="SAM" id="SignalP"/>
    </source>
</evidence>
<dbReference type="InterPro" id="IPR018765">
    <property type="entry name" value="DUF2341"/>
</dbReference>
<dbReference type="InterPro" id="IPR018511">
    <property type="entry name" value="Hemolysin-typ_Ca-bd_CS"/>
</dbReference>
<evidence type="ECO:0000313" key="3">
    <source>
        <dbReference type="EMBL" id="MFD2277379.1"/>
    </source>
</evidence>
<dbReference type="InterPro" id="IPR001343">
    <property type="entry name" value="Hemolysn_Ca-bd"/>
</dbReference>
<name>A0ABW5EAD4_9BACT</name>
<dbReference type="SUPFAM" id="SSF51120">
    <property type="entry name" value="beta-Roll"/>
    <property type="match status" value="1"/>
</dbReference>
<dbReference type="InterPro" id="IPR013320">
    <property type="entry name" value="ConA-like_dom_sf"/>
</dbReference>
<feature type="signal peptide" evidence="1">
    <location>
        <begin position="1"/>
        <end position="32"/>
    </location>
</feature>
<evidence type="ECO:0000313" key="4">
    <source>
        <dbReference type="Proteomes" id="UP001597297"/>
    </source>
</evidence>
<dbReference type="PROSITE" id="PS00330">
    <property type="entry name" value="HEMOLYSIN_CALCIUM"/>
    <property type="match status" value="1"/>
</dbReference>
<dbReference type="EMBL" id="JBHUJC010000041">
    <property type="protein sequence ID" value="MFD2277379.1"/>
    <property type="molecule type" value="Genomic_DNA"/>
</dbReference>
<dbReference type="RefSeq" id="WP_377093835.1">
    <property type="nucleotide sequence ID" value="NZ_JBHSJM010000001.1"/>
</dbReference>
<accession>A0ABW5EAD4</accession>
<dbReference type="Proteomes" id="UP001597297">
    <property type="component" value="Unassembled WGS sequence"/>
</dbReference>
<feature type="domain" description="DUF2341" evidence="2">
    <location>
        <begin position="467"/>
        <end position="517"/>
    </location>
</feature>
<keyword evidence="4" id="KW-1185">Reference proteome</keyword>
<gene>
    <name evidence="3" type="ORF">ACFSQZ_12935</name>
</gene>
<proteinExistence type="predicted"/>
<dbReference type="InterPro" id="IPR011049">
    <property type="entry name" value="Serralysin-like_metalloprot_C"/>
</dbReference>
<protein>
    <submittedName>
        <fullName evidence="3">DUF2341 domain-containing protein</fullName>
    </submittedName>
</protein>